<sequence>MIFNVTIRNNIIKNIIDQKKAGQRSIRKGLHE</sequence>
<reference evidence="2" key="1">
    <citation type="submission" date="2017-02" db="UniProtKB">
        <authorList>
            <consortium name="WormBaseParasite"/>
        </authorList>
    </citation>
    <scope>IDENTIFICATION</scope>
</reference>
<protein>
    <submittedName>
        <fullName evidence="2">Transposase</fullName>
    </submittedName>
</protein>
<dbReference type="WBParaSite" id="ALUE_0000329701-mRNA-1">
    <property type="protein sequence ID" value="ALUE_0000329701-mRNA-1"/>
    <property type="gene ID" value="ALUE_0000329701"/>
</dbReference>
<keyword evidence="1" id="KW-1185">Reference proteome</keyword>
<evidence type="ECO:0000313" key="2">
    <source>
        <dbReference type="WBParaSite" id="ALUE_0000329701-mRNA-1"/>
    </source>
</evidence>
<accession>A0A0M3HNL2</accession>
<evidence type="ECO:0000313" key="1">
    <source>
        <dbReference type="Proteomes" id="UP000036681"/>
    </source>
</evidence>
<dbReference type="AlphaFoldDB" id="A0A0M3HNL2"/>
<proteinExistence type="predicted"/>
<dbReference type="Proteomes" id="UP000036681">
    <property type="component" value="Unplaced"/>
</dbReference>
<name>A0A0M3HNL2_ASCLU</name>
<organism evidence="1 2">
    <name type="scientific">Ascaris lumbricoides</name>
    <name type="common">Giant roundworm</name>
    <dbReference type="NCBI Taxonomy" id="6252"/>
    <lineage>
        <taxon>Eukaryota</taxon>
        <taxon>Metazoa</taxon>
        <taxon>Ecdysozoa</taxon>
        <taxon>Nematoda</taxon>
        <taxon>Chromadorea</taxon>
        <taxon>Rhabditida</taxon>
        <taxon>Spirurina</taxon>
        <taxon>Ascaridomorpha</taxon>
        <taxon>Ascaridoidea</taxon>
        <taxon>Ascarididae</taxon>
        <taxon>Ascaris</taxon>
    </lineage>
</organism>